<proteinExistence type="predicted"/>
<organism evidence="1 2">
    <name type="scientific">Rhabditophanes sp. KR3021</name>
    <dbReference type="NCBI Taxonomy" id="114890"/>
    <lineage>
        <taxon>Eukaryota</taxon>
        <taxon>Metazoa</taxon>
        <taxon>Ecdysozoa</taxon>
        <taxon>Nematoda</taxon>
        <taxon>Chromadorea</taxon>
        <taxon>Rhabditida</taxon>
        <taxon>Tylenchina</taxon>
        <taxon>Panagrolaimomorpha</taxon>
        <taxon>Strongyloidoidea</taxon>
        <taxon>Alloionematidae</taxon>
        <taxon>Rhabditophanes</taxon>
    </lineage>
</organism>
<protein>
    <submittedName>
        <fullName evidence="2">DNA-directed RNA polymerase III subunit RPC9</fullName>
    </submittedName>
</protein>
<dbReference type="WBParaSite" id="RSKR_0000297200.1">
    <property type="protein sequence ID" value="RSKR_0000297200.1"/>
    <property type="gene ID" value="RSKR_0000297200"/>
</dbReference>
<accession>A0AC35TQM9</accession>
<dbReference type="Proteomes" id="UP000095286">
    <property type="component" value="Unplaced"/>
</dbReference>
<evidence type="ECO:0000313" key="1">
    <source>
        <dbReference type="Proteomes" id="UP000095286"/>
    </source>
</evidence>
<sequence>MDKKEVPYTYLESNRVITSAYKQISADTGDSQNRKQLSLLEKVLAYFADTPASVQNHQCLSELFTALGNYNLTDIEKVMIANIRPLTSIDSQVMIEEAVERLAEQDSEDIAMLSEQILPDFTAVSFLIQ</sequence>
<reference evidence="2" key="1">
    <citation type="submission" date="2016-11" db="UniProtKB">
        <authorList>
            <consortium name="WormBaseParasite"/>
        </authorList>
    </citation>
    <scope>IDENTIFICATION</scope>
    <source>
        <strain evidence="2">KR3021</strain>
    </source>
</reference>
<evidence type="ECO:0000313" key="2">
    <source>
        <dbReference type="WBParaSite" id="RSKR_0000297200.1"/>
    </source>
</evidence>
<name>A0AC35TQM9_9BILA</name>